<keyword evidence="3" id="KW-1185">Reference proteome</keyword>
<keyword evidence="1" id="KW-0472">Membrane</keyword>
<feature type="transmembrane region" description="Helical" evidence="1">
    <location>
        <begin position="62"/>
        <end position="85"/>
    </location>
</feature>
<proteinExistence type="predicted"/>
<reference evidence="2 3" key="1">
    <citation type="submission" date="2016-07" db="EMBL/GenBank/DDBJ databases">
        <title>Pervasive Adenine N6-methylation of Active Genes in Fungi.</title>
        <authorList>
            <consortium name="DOE Joint Genome Institute"/>
            <person name="Mondo S.J."/>
            <person name="Dannebaum R.O."/>
            <person name="Kuo R.C."/>
            <person name="Labutti K."/>
            <person name="Haridas S."/>
            <person name="Kuo A."/>
            <person name="Salamov A."/>
            <person name="Ahrendt S.R."/>
            <person name="Lipzen A."/>
            <person name="Sullivan W."/>
            <person name="Andreopoulos W.B."/>
            <person name="Clum A."/>
            <person name="Lindquist E."/>
            <person name="Daum C."/>
            <person name="Ramamoorthy G.K."/>
            <person name="Gryganskyi A."/>
            <person name="Culley D."/>
            <person name="Magnuson J.K."/>
            <person name="James T.Y."/>
            <person name="O'Malley M.A."/>
            <person name="Stajich J.E."/>
            <person name="Spatafora J.W."/>
            <person name="Visel A."/>
            <person name="Grigoriev I.V."/>
        </authorList>
    </citation>
    <scope>NUCLEOTIDE SEQUENCE [LARGE SCALE GENOMIC DNA]</scope>
    <source>
        <strain evidence="2 3">JEL800</strain>
    </source>
</reference>
<evidence type="ECO:0000313" key="2">
    <source>
        <dbReference type="EMBL" id="ORY40131.1"/>
    </source>
</evidence>
<organism evidence="2 3">
    <name type="scientific">Rhizoclosmatium globosum</name>
    <dbReference type="NCBI Taxonomy" id="329046"/>
    <lineage>
        <taxon>Eukaryota</taxon>
        <taxon>Fungi</taxon>
        <taxon>Fungi incertae sedis</taxon>
        <taxon>Chytridiomycota</taxon>
        <taxon>Chytridiomycota incertae sedis</taxon>
        <taxon>Chytridiomycetes</taxon>
        <taxon>Chytridiales</taxon>
        <taxon>Chytriomycetaceae</taxon>
        <taxon>Rhizoclosmatium</taxon>
    </lineage>
</organism>
<feature type="transmembrane region" description="Helical" evidence="1">
    <location>
        <begin position="7"/>
        <end position="31"/>
    </location>
</feature>
<accession>A0A1Y2BZE3</accession>
<dbReference type="AlphaFoldDB" id="A0A1Y2BZE3"/>
<protein>
    <recommendedName>
        <fullName evidence="4">G-protein coupled receptors family 1 profile domain-containing protein</fullName>
    </recommendedName>
</protein>
<gene>
    <name evidence="2" type="ORF">BCR33DRAFT_719534</name>
</gene>
<dbReference type="SUPFAM" id="SSF81321">
    <property type="entry name" value="Family A G protein-coupled receptor-like"/>
    <property type="match status" value="1"/>
</dbReference>
<dbReference type="OrthoDB" id="2111041at2759"/>
<feature type="transmembrane region" description="Helical" evidence="1">
    <location>
        <begin position="231"/>
        <end position="254"/>
    </location>
</feature>
<dbReference type="EMBL" id="MCGO01000036">
    <property type="protein sequence ID" value="ORY40131.1"/>
    <property type="molecule type" value="Genomic_DNA"/>
</dbReference>
<evidence type="ECO:0000313" key="3">
    <source>
        <dbReference type="Proteomes" id="UP000193642"/>
    </source>
</evidence>
<evidence type="ECO:0000256" key="1">
    <source>
        <dbReference type="SAM" id="Phobius"/>
    </source>
</evidence>
<keyword evidence="1" id="KW-1133">Transmembrane helix</keyword>
<dbReference type="Proteomes" id="UP000193642">
    <property type="component" value="Unassembled WGS sequence"/>
</dbReference>
<keyword evidence="1" id="KW-0812">Transmembrane</keyword>
<sequence length="263" mass="29367">MGYEKHIFAGIYCATSLVAFFMNLLVVMSNISHLSKLPPSPLMHIQSAQRTFVLNLIKLADAALLTFGCGMTLVLCLCLTLFRYFAIVGRTKVSKILAKRLILVCVLMSTAVALHLEPQSLILEPSETYCLVNWASKRTTTLWLIAVILVWIGIPILVIGWAYHCIYAKFQVSVDYLSNGKKIKSGSSTNVPSNLEKKSNFAKVATGNTEEEQRNLLYQSMISTSTLPSPLIDFLCVYCVIFNQLANPMLVLYFNRIISDKLN</sequence>
<comment type="caution">
    <text evidence="2">The sequence shown here is derived from an EMBL/GenBank/DDBJ whole genome shotgun (WGS) entry which is preliminary data.</text>
</comment>
<feature type="transmembrane region" description="Helical" evidence="1">
    <location>
        <begin position="142"/>
        <end position="163"/>
    </location>
</feature>
<name>A0A1Y2BZE3_9FUNG</name>
<evidence type="ECO:0008006" key="4">
    <source>
        <dbReference type="Google" id="ProtNLM"/>
    </source>
</evidence>
<dbReference type="Gene3D" id="1.20.1070.10">
    <property type="entry name" value="Rhodopsin 7-helix transmembrane proteins"/>
    <property type="match status" value="1"/>
</dbReference>